<feature type="transmembrane region" description="Helical" evidence="8">
    <location>
        <begin position="147"/>
        <end position="168"/>
    </location>
</feature>
<dbReference type="Proteomes" id="UP000093476">
    <property type="component" value="Unassembled WGS sequence"/>
</dbReference>
<feature type="transmembrane region" description="Helical" evidence="8">
    <location>
        <begin position="14"/>
        <end position="34"/>
    </location>
</feature>
<evidence type="ECO:0000313" key="10">
    <source>
        <dbReference type="Proteomes" id="UP000093476"/>
    </source>
</evidence>
<dbReference type="InterPro" id="IPR000425">
    <property type="entry name" value="MIP"/>
</dbReference>
<evidence type="ECO:0000256" key="2">
    <source>
        <dbReference type="ARBA" id="ARBA00006175"/>
    </source>
</evidence>
<feature type="transmembrane region" description="Helical" evidence="8">
    <location>
        <begin position="91"/>
        <end position="110"/>
    </location>
</feature>
<dbReference type="InterPro" id="IPR023271">
    <property type="entry name" value="Aquaporin-like"/>
</dbReference>
<dbReference type="NCBIfam" id="TIGR00861">
    <property type="entry name" value="MIP"/>
    <property type="match status" value="1"/>
</dbReference>
<dbReference type="PANTHER" id="PTHR43829:SF9">
    <property type="entry name" value="AQUAPORIN-9"/>
    <property type="match status" value="1"/>
</dbReference>
<dbReference type="RefSeq" id="WP_036771946.1">
    <property type="nucleotide sequence ID" value="NZ_CAWMQZ010000015.1"/>
</dbReference>
<evidence type="ECO:0000256" key="4">
    <source>
        <dbReference type="ARBA" id="ARBA00022692"/>
    </source>
</evidence>
<gene>
    <name evidence="9" type="primary">glpF</name>
    <name evidence="9" type="ORF">Ppb6_00270</name>
</gene>
<dbReference type="PATRIC" id="fig|286156.4.peg.331"/>
<name>A0A1C0U8V8_9GAMM</name>
<reference evidence="9 10" key="1">
    <citation type="submission" date="2015-12" db="EMBL/GenBank/DDBJ databases">
        <title>Genome comparisons provide insights into the role of secondary metabolites in the pathogenic phase of the Photorhabdus life cycle.</title>
        <authorList>
            <person name="Tobias N.J."/>
            <person name="Mishra B."/>
            <person name="Gupta D.K."/>
            <person name="Thines M."/>
            <person name="Stinear T.P."/>
            <person name="Bode H.B."/>
        </authorList>
    </citation>
    <scope>NUCLEOTIDE SEQUENCE [LARGE SCALE GENOMIC DNA]</scope>
    <source>
        <strain evidence="9 10">PB68.1</strain>
    </source>
</reference>
<feature type="transmembrane region" description="Helical" evidence="8">
    <location>
        <begin position="180"/>
        <end position="204"/>
    </location>
</feature>
<comment type="similarity">
    <text evidence="2 7">Belongs to the MIP/aquaporin (TC 1.A.8) family.</text>
</comment>
<dbReference type="GO" id="GO:0005886">
    <property type="term" value="C:plasma membrane"/>
    <property type="evidence" value="ECO:0007669"/>
    <property type="project" value="TreeGrafter"/>
</dbReference>
<dbReference type="InterPro" id="IPR022357">
    <property type="entry name" value="MIP_CS"/>
</dbReference>
<dbReference type="InterPro" id="IPR050363">
    <property type="entry name" value="MIP/Aquaporin"/>
</dbReference>
<dbReference type="PANTHER" id="PTHR43829">
    <property type="entry name" value="AQUAPORIN OR AQUAGLYCEROPORIN RELATED"/>
    <property type="match status" value="1"/>
</dbReference>
<accession>A0A1C0U8V8</accession>
<evidence type="ECO:0000256" key="1">
    <source>
        <dbReference type="ARBA" id="ARBA00004141"/>
    </source>
</evidence>
<evidence type="ECO:0000256" key="7">
    <source>
        <dbReference type="RuleBase" id="RU000477"/>
    </source>
</evidence>
<dbReference type="AlphaFoldDB" id="A0A1C0U8V8"/>
<feature type="transmembrane region" description="Helical" evidence="8">
    <location>
        <begin position="41"/>
        <end position="62"/>
    </location>
</feature>
<evidence type="ECO:0000313" key="9">
    <source>
        <dbReference type="EMBL" id="OCQ54368.1"/>
    </source>
</evidence>
<dbReference type="PRINTS" id="PR00783">
    <property type="entry name" value="MINTRINSICP"/>
</dbReference>
<feature type="transmembrane region" description="Helical" evidence="8">
    <location>
        <begin position="231"/>
        <end position="253"/>
    </location>
</feature>
<proteinExistence type="inferred from homology"/>
<evidence type="ECO:0000256" key="3">
    <source>
        <dbReference type="ARBA" id="ARBA00022448"/>
    </source>
</evidence>
<keyword evidence="4 7" id="KW-0812">Transmembrane</keyword>
<dbReference type="GO" id="GO:0015254">
    <property type="term" value="F:glycerol channel activity"/>
    <property type="evidence" value="ECO:0007669"/>
    <property type="project" value="TreeGrafter"/>
</dbReference>
<dbReference type="EMBL" id="LOMY01000015">
    <property type="protein sequence ID" value="OCQ54368.1"/>
    <property type="molecule type" value="Genomic_DNA"/>
</dbReference>
<evidence type="ECO:0000256" key="8">
    <source>
        <dbReference type="SAM" id="Phobius"/>
    </source>
</evidence>
<dbReference type="STRING" id="286156.Ppb6_00270"/>
<dbReference type="PROSITE" id="PS00221">
    <property type="entry name" value="MIP"/>
    <property type="match status" value="1"/>
</dbReference>
<keyword evidence="3 7" id="KW-0813">Transport</keyword>
<dbReference type="CDD" id="cd00333">
    <property type="entry name" value="MIP"/>
    <property type="match status" value="1"/>
</dbReference>
<dbReference type="Pfam" id="PF00230">
    <property type="entry name" value="MIP"/>
    <property type="match status" value="1"/>
</dbReference>
<protein>
    <submittedName>
        <fullName evidence="9">Glycerol uptake facilitator protein</fullName>
    </submittedName>
</protein>
<keyword evidence="5 8" id="KW-1133">Transmembrane helix</keyword>
<keyword evidence="10" id="KW-1185">Reference proteome</keyword>
<evidence type="ECO:0000256" key="5">
    <source>
        <dbReference type="ARBA" id="ARBA00022989"/>
    </source>
</evidence>
<evidence type="ECO:0000256" key="6">
    <source>
        <dbReference type="ARBA" id="ARBA00023136"/>
    </source>
</evidence>
<sequence length="276" mass="29071">MSQTTNTTLTGQCIAEFLGTALLVFFGLGCVAAARIAGAQLGLWEISIIWGLGVALAVYLTAGVSGGHLNPAVTIALWLFAHFSGKKVIPFIIAQMIGGFVAAAIVYTMYYNIFLDYEQIHNIVRGTPESLFTAGVFSTYPMASLSISQAFMIETIIAAVLLCLIMALTDDGNGIPRGPLAPLLIGILIAVIGGAFGPLTGFALNPARDFSPKLVAYLAGWGDIALTGGREIPYCLVTLTAPIIGGIIGAFGYRKLIGRNLPTSIDKTENQNKKKA</sequence>
<dbReference type="SUPFAM" id="SSF81338">
    <property type="entry name" value="Aquaporin-like"/>
    <property type="match status" value="1"/>
</dbReference>
<organism evidence="9 10">
    <name type="scientific">Photorhabdus australis subsp. thailandensis</name>
    <dbReference type="NCBI Taxonomy" id="2805096"/>
    <lineage>
        <taxon>Bacteria</taxon>
        <taxon>Pseudomonadati</taxon>
        <taxon>Pseudomonadota</taxon>
        <taxon>Gammaproteobacteria</taxon>
        <taxon>Enterobacterales</taxon>
        <taxon>Morganellaceae</taxon>
        <taxon>Photorhabdus</taxon>
    </lineage>
</organism>
<comment type="subcellular location">
    <subcellularLocation>
        <location evidence="1">Membrane</location>
        <topology evidence="1">Multi-pass membrane protein</topology>
    </subcellularLocation>
</comment>
<comment type="caution">
    <text evidence="9">The sequence shown here is derived from an EMBL/GenBank/DDBJ whole genome shotgun (WGS) entry which is preliminary data.</text>
</comment>
<keyword evidence="6 8" id="KW-0472">Membrane</keyword>
<dbReference type="Gene3D" id="1.20.1080.10">
    <property type="entry name" value="Glycerol uptake facilitator protein"/>
    <property type="match status" value="1"/>
</dbReference>